<dbReference type="EMBL" id="JAHWQX010000003">
    <property type="protein sequence ID" value="MBW3098165.1"/>
    <property type="molecule type" value="Genomic_DNA"/>
</dbReference>
<evidence type="ECO:0000256" key="1">
    <source>
        <dbReference type="ARBA" id="ARBA00022630"/>
    </source>
</evidence>
<evidence type="ECO:0000259" key="4">
    <source>
        <dbReference type="Pfam" id="PF03241"/>
    </source>
</evidence>
<accession>A0ABS6WQW5</accession>
<protein>
    <submittedName>
        <fullName evidence="6">4-hydroxyphenylacetate 3-monooxygenase</fullName>
    </submittedName>
</protein>
<dbReference type="PIRSF" id="PIRSF000331">
    <property type="entry name" value="HpaA_HpaB"/>
    <property type="match status" value="1"/>
</dbReference>
<evidence type="ECO:0000313" key="7">
    <source>
        <dbReference type="Proteomes" id="UP001430804"/>
    </source>
</evidence>
<keyword evidence="2" id="KW-0274">FAD</keyword>
<dbReference type="InterPro" id="IPR024674">
    <property type="entry name" value="HpaB/PvcC/4-BUDH_N"/>
</dbReference>
<dbReference type="PANTHER" id="PTHR36117">
    <property type="entry name" value="4-HYDROXYPHENYLACETATE 3-MONOOXYGENASE-RELATED"/>
    <property type="match status" value="1"/>
</dbReference>
<name>A0ABS6WQW5_9HYPH</name>
<comment type="caution">
    <text evidence="6">The sequence shown here is derived from an EMBL/GenBank/DDBJ whole genome shotgun (WGS) entry which is preliminary data.</text>
</comment>
<dbReference type="InterPro" id="IPR004925">
    <property type="entry name" value="HpaB/PvcC/4-BUDH"/>
</dbReference>
<keyword evidence="3" id="KW-0560">Oxidoreductase</keyword>
<gene>
    <name evidence="6" type="ORF">KY465_12835</name>
</gene>
<feature type="domain" description="HpaB/PvcC/4-BUDH C-terminal" evidence="4">
    <location>
        <begin position="281"/>
        <end position="478"/>
    </location>
</feature>
<reference evidence="6" key="1">
    <citation type="submission" date="2021-07" db="EMBL/GenBank/DDBJ databases">
        <title>Pseudohoeflea marina sp. nov. a polyhydroxyalcanoate-producing bacterium.</title>
        <authorList>
            <person name="Zheng W."/>
            <person name="Yu S."/>
            <person name="Huang Y."/>
        </authorList>
    </citation>
    <scope>NUCLEOTIDE SEQUENCE</scope>
    <source>
        <strain evidence="6">DP4N28-3</strain>
    </source>
</reference>
<evidence type="ECO:0000313" key="6">
    <source>
        <dbReference type="EMBL" id="MBW3098165.1"/>
    </source>
</evidence>
<evidence type="ECO:0000259" key="5">
    <source>
        <dbReference type="Pfam" id="PF11794"/>
    </source>
</evidence>
<dbReference type="PANTHER" id="PTHR36117:SF3">
    <property type="entry name" value="4-HYDROXYPHENYLACETATE 3-MONOOXYGENASE-RELATED"/>
    <property type="match status" value="1"/>
</dbReference>
<keyword evidence="7" id="KW-1185">Reference proteome</keyword>
<sequence>MIKTGSQHIETLKDGRQVYINGALVDDVTSHPAFCRSVASVGKLYDFQSARTNLDLMTYEIEGSGGERANRIWELPRSHTELVERRKALEAWTEIHGGFLGRAPDHVASCISGMYMGLPVFEQYDPARAAALADYYRYARDNELYLTYVIINPQADRSKGANEQSDPHLTAGVVDEDGEGLTIRGAKMLATGGIMANEVFVTCIQPLKEGEEPYAVSFVIPMNTKGLKILSRKSYEQNAPSVFDNPLASRYDENDAVLYFDDVKVPWDRVFINQDTAMCMRQFHATPAHVYQNYQAQIRLMVKMRFLMGIARMTAETNGVVGFPQVKEILGNLAAQSAMVDAMVHAMEIKGGMYGEYFVPDRHTLYAAQVLTQQLYPQVITALRELAGGGLIMLPSSVADFANPELKELIGKTQQSPTTSSEGRVKFFKLAWDAVGSEFASRHTQYEMFYAGANFVTKGHSFRSFDWDRCTHLVDQMLDSYSLEEQLSETKIAAE</sequence>
<keyword evidence="1" id="KW-0285">Flavoprotein</keyword>
<dbReference type="RefSeq" id="WP_219202093.1">
    <property type="nucleotide sequence ID" value="NZ_JAHWQX010000003.1"/>
</dbReference>
<dbReference type="Pfam" id="PF11794">
    <property type="entry name" value="HpaB_N"/>
    <property type="match status" value="1"/>
</dbReference>
<dbReference type="InterPro" id="IPR024719">
    <property type="entry name" value="HpaB/PvcC/4-BUDH_C"/>
</dbReference>
<dbReference type="Proteomes" id="UP001430804">
    <property type="component" value="Unassembled WGS sequence"/>
</dbReference>
<evidence type="ECO:0000256" key="2">
    <source>
        <dbReference type="ARBA" id="ARBA00022827"/>
    </source>
</evidence>
<proteinExistence type="predicted"/>
<dbReference type="Pfam" id="PF03241">
    <property type="entry name" value="HpaB"/>
    <property type="match status" value="1"/>
</dbReference>
<feature type="domain" description="HpaB/PvcC/4-BUDH N-terminal" evidence="5">
    <location>
        <begin position="4"/>
        <end position="272"/>
    </location>
</feature>
<evidence type="ECO:0000256" key="3">
    <source>
        <dbReference type="ARBA" id="ARBA00023002"/>
    </source>
</evidence>
<organism evidence="6 7">
    <name type="scientific">Pseudohoeflea coraliihabitans</name>
    <dbReference type="NCBI Taxonomy" id="2860393"/>
    <lineage>
        <taxon>Bacteria</taxon>
        <taxon>Pseudomonadati</taxon>
        <taxon>Pseudomonadota</taxon>
        <taxon>Alphaproteobacteria</taxon>
        <taxon>Hyphomicrobiales</taxon>
        <taxon>Rhizobiaceae</taxon>
        <taxon>Pseudohoeflea</taxon>
    </lineage>
</organism>